<dbReference type="RefSeq" id="WP_091549615.1">
    <property type="nucleotide sequence ID" value="NZ_FONY01000094.1"/>
</dbReference>
<proteinExistence type="inferred from homology"/>
<gene>
    <name evidence="5" type="ORF">SAMN04488541_10941</name>
</gene>
<accession>A0A1I2KDH8</accession>
<dbReference type="Proteomes" id="UP000199513">
    <property type="component" value="Unassembled WGS sequence"/>
</dbReference>
<keyword evidence="2" id="KW-0805">Transcription regulation</keyword>
<evidence type="ECO:0000256" key="2">
    <source>
        <dbReference type="ARBA" id="ARBA00023015"/>
    </source>
</evidence>
<organism evidence="5 6">
    <name type="scientific">Thermoflexibacter ruber</name>
    <dbReference type="NCBI Taxonomy" id="1003"/>
    <lineage>
        <taxon>Bacteria</taxon>
        <taxon>Pseudomonadati</taxon>
        <taxon>Bacteroidota</taxon>
        <taxon>Cytophagia</taxon>
        <taxon>Cytophagales</taxon>
        <taxon>Thermoflexibacteraceae</taxon>
        <taxon>Thermoflexibacter</taxon>
    </lineage>
</organism>
<evidence type="ECO:0000256" key="1">
    <source>
        <dbReference type="ARBA" id="ARBA00011046"/>
    </source>
</evidence>
<evidence type="ECO:0000256" key="3">
    <source>
        <dbReference type="ARBA" id="ARBA00023125"/>
    </source>
</evidence>
<name>A0A1I2KDH8_9BACT</name>
<dbReference type="InterPro" id="IPR036388">
    <property type="entry name" value="WH-like_DNA-bd_sf"/>
</dbReference>
<evidence type="ECO:0000256" key="4">
    <source>
        <dbReference type="ARBA" id="ARBA00023163"/>
    </source>
</evidence>
<keyword evidence="6" id="KW-1185">Reference proteome</keyword>
<reference evidence="5 6" key="1">
    <citation type="submission" date="2016-10" db="EMBL/GenBank/DDBJ databases">
        <authorList>
            <person name="de Groot N.N."/>
        </authorList>
    </citation>
    <scope>NUCLEOTIDE SEQUENCE [LARGE SCALE GENOMIC DNA]</scope>
    <source>
        <strain>GEY</strain>
        <strain evidence="6">DSM 9560</strain>
    </source>
</reference>
<dbReference type="GO" id="GO:0003677">
    <property type="term" value="F:DNA binding"/>
    <property type="evidence" value="ECO:0007669"/>
    <property type="project" value="UniProtKB-KW"/>
</dbReference>
<dbReference type="SUPFAM" id="SSF46785">
    <property type="entry name" value="Winged helix' DNA-binding domain"/>
    <property type="match status" value="1"/>
</dbReference>
<protein>
    <submittedName>
        <fullName evidence="5">Predicted transcriptional regulator</fullName>
    </submittedName>
</protein>
<comment type="similarity">
    <text evidence="1">Belongs to the BlaI transcriptional regulatory family.</text>
</comment>
<keyword evidence="3" id="KW-0238">DNA-binding</keyword>
<sequence>MTKPTDSELEILQILWQKGSCTVREVNEILNQSREGEVGYTTTLKIMQIMHEKGLIGRDDSAKTHIYSAVVKEEDTQKQLLERFMDSVFKGSAMKMVMQALGNQKTTPEELAEIKKLIEEMENKK</sequence>
<keyword evidence="4" id="KW-0804">Transcription</keyword>
<dbReference type="EMBL" id="FONY01000094">
    <property type="protein sequence ID" value="SFF63151.1"/>
    <property type="molecule type" value="Genomic_DNA"/>
</dbReference>
<dbReference type="STRING" id="1003.SAMN04488541_10941"/>
<evidence type="ECO:0000313" key="6">
    <source>
        <dbReference type="Proteomes" id="UP000199513"/>
    </source>
</evidence>
<dbReference type="Gene3D" id="1.10.4040.10">
    <property type="entry name" value="Penicillinase repressor domain"/>
    <property type="match status" value="1"/>
</dbReference>
<dbReference type="Pfam" id="PF03965">
    <property type="entry name" value="Penicillinase_R"/>
    <property type="match status" value="1"/>
</dbReference>
<dbReference type="AlphaFoldDB" id="A0A1I2KDH8"/>
<dbReference type="InterPro" id="IPR005650">
    <property type="entry name" value="BlaI_family"/>
</dbReference>
<evidence type="ECO:0000313" key="5">
    <source>
        <dbReference type="EMBL" id="SFF63151.1"/>
    </source>
</evidence>
<dbReference type="OrthoDB" id="279010at2"/>
<dbReference type="InterPro" id="IPR036390">
    <property type="entry name" value="WH_DNA-bd_sf"/>
</dbReference>
<dbReference type="Gene3D" id="1.10.10.10">
    <property type="entry name" value="Winged helix-like DNA-binding domain superfamily/Winged helix DNA-binding domain"/>
    <property type="match status" value="1"/>
</dbReference>
<dbReference type="PIRSF" id="PIRSF019455">
    <property type="entry name" value="CopR_AtkY"/>
    <property type="match status" value="1"/>
</dbReference>
<dbReference type="GO" id="GO:0045892">
    <property type="term" value="P:negative regulation of DNA-templated transcription"/>
    <property type="evidence" value="ECO:0007669"/>
    <property type="project" value="InterPro"/>
</dbReference>